<evidence type="ECO:0000313" key="2">
    <source>
        <dbReference type="EMBL" id="MDA8482902.1"/>
    </source>
</evidence>
<evidence type="ECO:0000256" key="1">
    <source>
        <dbReference type="SAM" id="MobiDB-lite"/>
    </source>
</evidence>
<sequence length="46" mass="5122">MNQEQQTVQRDADCGAPSAVSNDDWQALEWQLMALVLEAEAEGVWS</sequence>
<reference evidence="2 3" key="1">
    <citation type="submission" date="2022-07" db="EMBL/GenBank/DDBJ databases">
        <title>Genome Analysis of Selected Gammaproteobacteria from Nigerian Food snails.</title>
        <authorList>
            <person name="Okafor A.C."/>
        </authorList>
    </citation>
    <scope>NUCLEOTIDE SEQUENCE [LARGE SCALE GENOMIC DNA]</scope>
    <source>
        <strain evidence="2 3">Awg 2</strain>
    </source>
</reference>
<dbReference type="RefSeq" id="WP_190827763.1">
    <property type="nucleotide sequence ID" value="NZ_JANEWF010000004.1"/>
</dbReference>
<keyword evidence="3" id="KW-1185">Reference proteome</keyword>
<dbReference type="Proteomes" id="UP001211689">
    <property type="component" value="Unassembled WGS sequence"/>
</dbReference>
<comment type="caution">
    <text evidence="2">The sequence shown here is derived from an EMBL/GenBank/DDBJ whole genome shotgun (WGS) entry which is preliminary data.</text>
</comment>
<protein>
    <submittedName>
        <fullName evidence="2">Uncharacterized protein</fullName>
    </submittedName>
</protein>
<gene>
    <name evidence="2" type="ORF">NNO07_07460</name>
</gene>
<feature type="region of interest" description="Disordered" evidence="1">
    <location>
        <begin position="1"/>
        <end position="21"/>
    </location>
</feature>
<organism evidence="2 3">
    <name type="scientific">Metapseudomonas resinovorans</name>
    <name type="common">Pseudomonas resinovorans</name>
    <dbReference type="NCBI Taxonomy" id="53412"/>
    <lineage>
        <taxon>Bacteria</taxon>
        <taxon>Pseudomonadati</taxon>
        <taxon>Pseudomonadota</taxon>
        <taxon>Gammaproteobacteria</taxon>
        <taxon>Pseudomonadales</taxon>
        <taxon>Pseudomonadaceae</taxon>
        <taxon>Metapseudomonas</taxon>
    </lineage>
</organism>
<name>A0ABT4Y237_METRE</name>
<evidence type="ECO:0000313" key="3">
    <source>
        <dbReference type="Proteomes" id="UP001211689"/>
    </source>
</evidence>
<accession>A0ABT4Y237</accession>
<proteinExistence type="predicted"/>
<dbReference type="EMBL" id="JANEWF010000004">
    <property type="protein sequence ID" value="MDA8482902.1"/>
    <property type="molecule type" value="Genomic_DNA"/>
</dbReference>